<dbReference type="SMART" id="SM00881">
    <property type="entry name" value="CoA_binding"/>
    <property type="match status" value="1"/>
</dbReference>
<dbReference type="SUPFAM" id="SSF51735">
    <property type="entry name" value="NAD(P)-binding Rossmann-fold domains"/>
    <property type="match status" value="1"/>
</dbReference>
<evidence type="ECO:0000313" key="3">
    <source>
        <dbReference type="Proteomes" id="UP001172159"/>
    </source>
</evidence>
<dbReference type="Gene3D" id="3.40.50.720">
    <property type="entry name" value="NAD(P)-binding Rossmann-like Domain"/>
    <property type="match status" value="1"/>
</dbReference>
<name>A0AA40B843_9PEZI</name>
<dbReference type="PRINTS" id="PR01798">
    <property type="entry name" value="SCOASYNTHASE"/>
</dbReference>
<dbReference type="GO" id="GO:0004776">
    <property type="term" value="F:succinate-CoA ligase (GDP-forming) activity"/>
    <property type="evidence" value="ECO:0007669"/>
    <property type="project" value="TreeGrafter"/>
</dbReference>
<feature type="domain" description="CoA-binding" evidence="1">
    <location>
        <begin position="29"/>
        <end position="117"/>
    </location>
</feature>
<accession>A0AA40B843</accession>
<dbReference type="InterPro" id="IPR003781">
    <property type="entry name" value="CoA-bd"/>
</dbReference>
<dbReference type="PANTHER" id="PTHR11117">
    <property type="entry name" value="SUCCINYL-COA LIGASE SUBUNIT ALPHA"/>
    <property type="match status" value="1"/>
</dbReference>
<dbReference type="FunFam" id="3.40.50.720:FF:000340">
    <property type="entry name" value="Succinyl-CoA synthetase subunit alpha"/>
    <property type="match status" value="1"/>
</dbReference>
<dbReference type="GO" id="GO:0004775">
    <property type="term" value="F:succinate-CoA ligase (ADP-forming) activity"/>
    <property type="evidence" value="ECO:0007669"/>
    <property type="project" value="TreeGrafter"/>
</dbReference>
<dbReference type="InterPro" id="IPR016102">
    <property type="entry name" value="Succinyl-CoA_synth-like"/>
</dbReference>
<dbReference type="GO" id="GO:0009361">
    <property type="term" value="C:succinate-CoA ligase complex (ADP-forming)"/>
    <property type="evidence" value="ECO:0007669"/>
    <property type="project" value="TreeGrafter"/>
</dbReference>
<dbReference type="InterPro" id="IPR036291">
    <property type="entry name" value="NAD(P)-bd_dom_sf"/>
</dbReference>
<dbReference type="Proteomes" id="UP001172159">
    <property type="component" value="Unassembled WGS sequence"/>
</dbReference>
<organism evidence="2 3">
    <name type="scientific">Apiosordaria backusii</name>
    <dbReference type="NCBI Taxonomy" id="314023"/>
    <lineage>
        <taxon>Eukaryota</taxon>
        <taxon>Fungi</taxon>
        <taxon>Dikarya</taxon>
        <taxon>Ascomycota</taxon>
        <taxon>Pezizomycotina</taxon>
        <taxon>Sordariomycetes</taxon>
        <taxon>Sordariomycetidae</taxon>
        <taxon>Sordariales</taxon>
        <taxon>Lasiosphaeriaceae</taxon>
        <taxon>Apiosordaria</taxon>
    </lineage>
</organism>
<reference evidence="2" key="1">
    <citation type="submission" date="2023-06" db="EMBL/GenBank/DDBJ databases">
        <title>Genome-scale phylogeny and comparative genomics of the fungal order Sordariales.</title>
        <authorList>
            <consortium name="Lawrence Berkeley National Laboratory"/>
            <person name="Hensen N."/>
            <person name="Bonometti L."/>
            <person name="Westerberg I."/>
            <person name="Brannstrom I.O."/>
            <person name="Guillou S."/>
            <person name="Cros-Aarteil S."/>
            <person name="Calhoun S."/>
            <person name="Haridas S."/>
            <person name="Kuo A."/>
            <person name="Mondo S."/>
            <person name="Pangilinan J."/>
            <person name="Riley R."/>
            <person name="Labutti K."/>
            <person name="Andreopoulos B."/>
            <person name="Lipzen A."/>
            <person name="Chen C."/>
            <person name="Yanf M."/>
            <person name="Daum C."/>
            <person name="Ng V."/>
            <person name="Clum A."/>
            <person name="Steindorff A."/>
            <person name="Ohm R."/>
            <person name="Martin F."/>
            <person name="Silar P."/>
            <person name="Natvig D."/>
            <person name="Lalanne C."/>
            <person name="Gautier V."/>
            <person name="Ament-Velasquez S.L."/>
            <person name="Kruys A."/>
            <person name="Hutchinson M.I."/>
            <person name="Powell A.J."/>
            <person name="Barry K."/>
            <person name="Miller A.N."/>
            <person name="Grigoriev I.V."/>
            <person name="Debuchy R."/>
            <person name="Gladieux P."/>
            <person name="Thoren M.H."/>
            <person name="Johannesson H."/>
        </authorList>
    </citation>
    <scope>NUCLEOTIDE SEQUENCE</scope>
    <source>
        <strain evidence="2">CBS 540.89</strain>
    </source>
</reference>
<dbReference type="FunFam" id="3.40.50.261:FF:000001">
    <property type="entry name" value="Succinate--CoA ligase [ADP-forming] subunit beta"/>
    <property type="match status" value="1"/>
</dbReference>
<gene>
    <name evidence="2" type="ORF">B0T21DRAFT_292638</name>
</gene>
<comment type="caution">
    <text evidence="2">The sequence shown here is derived from an EMBL/GenBank/DDBJ whole genome shotgun (WGS) entry which is preliminary data.</text>
</comment>
<evidence type="ECO:0000313" key="2">
    <source>
        <dbReference type="EMBL" id="KAK0729418.1"/>
    </source>
</evidence>
<dbReference type="Gene3D" id="3.40.50.261">
    <property type="entry name" value="Succinyl-CoA synthetase domains"/>
    <property type="match status" value="2"/>
</dbReference>
<proteinExistence type="predicted"/>
<keyword evidence="3" id="KW-1185">Reference proteome</keyword>
<dbReference type="Pfam" id="PF02629">
    <property type="entry name" value="CoA_binding"/>
    <property type="match status" value="1"/>
</dbReference>
<dbReference type="GO" id="GO:0006099">
    <property type="term" value="P:tricarboxylic acid cycle"/>
    <property type="evidence" value="ECO:0007669"/>
    <property type="project" value="TreeGrafter"/>
</dbReference>
<evidence type="ECO:0000259" key="1">
    <source>
        <dbReference type="SMART" id="SM00881"/>
    </source>
</evidence>
<dbReference type="SUPFAM" id="SSF52210">
    <property type="entry name" value="Succinyl-CoA synthetase domains"/>
    <property type="match status" value="2"/>
</dbReference>
<protein>
    <submittedName>
        <fullName evidence="2">Succinyl-CoA synthetase-like protein</fullName>
    </submittedName>
</protein>
<dbReference type="Pfam" id="PF00549">
    <property type="entry name" value="Ligase_CoA"/>
    <property type="match status" value="2"/>
</dbReference>
<sequence length="657" mass="70624">MPGQQVLRRCFGTSLRLQSYADTLPNLRIGAHTRVIFQGFTGKQATANAKDSIAWGTKIVGGVTPGRTGDHLGLPVLPTVRSVYATAIYVAAHQAPSAIEEAIEAEVPLIVAVAEHIPLHDMLRLHSMLKTQSKSRLVGPNSPGIISAVGKCRIGFQPLPCFSPGKVGIIAKSGTLSYETVASTTRAGLGQSLCIGVGGDIVPGTDLREALTVLENDTDTEAIALIGEIGGLGELDAAEWYVSKAGFHSFVMPIAGLIAGINKPSGRIMGHAGAFTIAGEPDAKEKIAALESADVTMVTHPGQFGAALKSRLGGSTSSHIKFGDQRRQIHTAVRRPQKGRRLLVTSSAQQQRHVSLSEDHCMDLLRESGLNCGPYSGLGTRRFLAIGIDRSTRSPCVIASPTVDNAQLRKMVKRYPFDYRHGPDELAIERMASHLQLSLKESSHESLRRLVHRLSDIFYEKEAYLMETEIVERLGEIKVVGGRFGFDDAAYRSCGRQAELQKLRNTAREDPSELEAEKSGIIYIKLKGNGTIGTLVNGAGLAMNTVDALGVHAANFLDTGGKATSETVKHGFEVILKDPRVRVIFVNIFGGLTLGDMIANGIIMAFKELSPRVPVVVRIRGTNEKEGQKLIEESGLPLYAFDDFEAAATKAIELSNA</sequence>
<dbReference type="AlphaFoldDB" id="A0AA40B843"/>
<dbReference type="InterPro" id="IPR005811">
    <property type="entry name" value="SUCC_ACL_C"/>
</dbReference>
<dbReference type="GO" id="GO:0005739">
    <property type="term" value="C:mitochondrion"/>
    <property type="evidence" value="ECO:0007669"/>
    <property type="project" value="TreeGrafter"/>
</dbReference>
<dbReference type="EMBL" id="JAUKTV010000009">
    <property type="protein sequence ID" value="KAK0729418.1"/>
    <property type="molecule type" value="Genomic_DNA"/>
</dbReference>
<dbReference type="PANTHER" id="PTHR11117:SF6">
    <property type="entry name" value="SYNTHETASE SUBUNIT ALPHA, PUTATIVE (AFU_ORTHOLOGUE AFUA_1G10830)-RELATED"/>
    <property type="match status" value="1"/>
</dbReference>
<dbReference type="Gene3D" id="3.30.470.20">
    <property type="entry name" value="ATP-grasp fold, B domain"/>
    <property type="match status" value="1"/>
</dbReference>